<evidence type="ECO:0000313" key="1">
    <source>
        <dbReference type="EMBL" id="RNF27668.1"/>
    </source>
</evidence>
<proteinExistence type="predicted"/>
<organism evidence="1 2">
    <name type="scientific">Trypanosoma conorhini</name>
    <dbReference type="NCBI Taxonomy" id="83891"/>
    <lineage>
        <taxon>Eukaryota</taxon>
        <taxon>Discoba</taxon>
        <taxon>Euglenozoa</taxon>
        <taxon>Kinetoplastea</taxon>
        <taxon>Metakinetoplastina</taxon>
        <taxon>Trypanosomatida</taxon>
        <taxon>Trypanosomatidae</taxon>
        <taxon>Trypanosoma</taxon>
    </lineage>
</organism>
<dbReference type="OrthoDB" id="250740at2759"/>
<dbReference type="EMBL" id="MKKU01000001">
    <property type="protein sequence ID" value="RNF27668.1"/>
    <property type="molecule type" value="Genomic_DNA"/>
</dbReference>
<dbReference type="AlphaFoldDB" id="A0A422QCH0"/>
<sequence length="129" mass="14685">METQCFHVISVFLQKELEDRCDIYEEEQGRRYSIALLANSAMVRFHRECETAFLLSQNALIENLDKIATLQKQISDINEENAISTGTDVSGGCNDGTERNFVEDTDDNESLNEMKKLLTECWVVLGQDT</sequence>
<comment type="caution">
    <text evidence="1">The sequence shown here is derived from an EMBL/GenBank/DDBJ whole genome shotgun (WGS) entry which is preliminary data.</text>
</comment>
<dbReference type="RefSeq" id="XP_029232874.1">
    <property type="nucleotide sequence ID" value="XM_029367001.1"/>
</dbReference>
<dbReference type="GeneID" id="40313663"/>
<gene>
    <name evidence="1" type="ORF">Tco025E_00052</name>
</gene>
<name>A0A422QCH0_9TRYP</name>
<evidence type="ECO:0000313" key="2">
    <source>
        <dbReference type="Proteomes" id="UP000284403"/>
    </source>
</evidence>
<dbReference type="Proteomes" id="UP000284403">
    <property type="component" value="Unassembled WGS sequence"/>
</dbReference>
<accession>A0A422QCH0</accession>
<keyword evidence="2" id="KW-1185">Reference proteome</keyword>
<protein>
    <submittedName>
        <fullName evidence="1">Uncharacterized protein</fullName>
    </submittedName>
</protein>
<reference evidence="1 2" key="1">
    <citation type="journal article" date="2018" name="BMC Genomics">
        <title>Genomic comparison of Trypanosoma conorhini and Trypanosoma rangeli to Trypanosoma cruzi strains of high and low virulence.</title>
        <authorList>
            <person name="Bradwell K.R."/>
            <person name="Koparde V.N."/>
            <person name="Matveyev A.V."/>
            <person name="Serrano M.G."/>
            <person name="Alves J.M."/>
            <person name="Parikh H."/>
            <person name="Huang B."/>
            <person name="Lee V."/>
            <person name="Espinosa-Alvarez O."/>
            <person name="Ortiz P.A."/>
            <person name="Costa-Martins A.G."/>
            <person name="Teixeira M.M."/>
            <person name="Buck G.A."/>
        </authorList>
    </citation>
    <scope>NUCLEOTIDE SEQUENCE [LARGE SCALE GENOMIC DNA]</scope>
    <source>
        <strain evidence="1 2">025E</strain>
    </source>
</reference>